<dbReference type="InterPro" id="IPR051417">
    <property type="entry name" value="SDr/BOS_complex"/>
</dbReference>
<dbReference type="GO" id="GO:0005789">
    <property type="term" value="C:endoplasmic reticulum membrane"/>
    <property type="evidence" value="ECO:0007669"/>
    <property type="project" value="TreeGrafter"/>
</dbReference>
<protein>
    <recommendedName>
        <fullName evidence="2">SpaA-like prealbumin fold domain-containing protein</fullName>
    </recommendedName>
</protein>
<keyword evidence="1" id="KW-0732">Signal</keyword>
<proteinExistence type="predicted"/>
<dbReference type="InterPro" id="IPR041033">
    <property type="entry name" value="SpaA_PFL_dom_1"/>
</dbReference>
<evidence type="ECO:0000256" key="1">
    <source>
        <dbReference type="ARBA" id="ARBA00022729"/>
    </source>
</evidence>
<accession>A0A7R9K764</accession>
<dbReference type="PANTHER" id="PTHR23303:SF14">
    <property type="entry name" value="BOS COMPLEX SUBUNIT NOMO1-RELATED"/>
    <property type="match status" value="1"/>
</dbReference>
<sequence length="134" mass="14523">MKGVSRIPVMSIADEPGMPGITARGEGMLTAEKKGYVLSKPDTNGNFNAHKLAELSVEVLDKATNSSLQGVLLSLSGDESFRRNSQTGQAGNMTFSSLSPGEYFLRPMLKEYRFEPPSKIITIEEGSTILVKLL</sequence>
<evidence type="ECO:0000313" key="3">
    <source>
        <dbReference type="EMBL" id="CAD7605859.1"/>
    </source>
</evidence>
<dbReference type="Pfam" id="PF17802">
    <property type="entry name" value="SpaA"/>
    <property type="match status" value="1"/>
</dbReference>
<dbReference type="EMBL" id="OE844645">
    <property type="protein sequence ID" value="CAD7605859.1"/>
    <property type="molecule type" value="Genomic_DNA"/>
</dbReference>
<dbReference type="AlphaFoldDB" id="A0A7R9K764"/>
<evidence type="ECO:0000259" key="2">
    <source>
        <dbReference type="Pfam" id="PF17802"/>
    </source>
</evidence>
<gene>
    <name evidence="3" type="ORF">TGEB3V08_LOCUS9648</name>
</gene>
<feature type="domain" description="SpaA-like prealbumin fold" evidence="2">
    <location>
        <begin position="56"/>
        <end position="128"/>
    </location>
</feature>
<organism evidence="3">
    <name type="scientific">Timema genevievae</name>
    <name type="common">Walking stick</name>
    <dbReference type="NCBI Taxonomy" id="629358"/>
    <lineage>
        <taxon>Eukaryota</taxon>
        <taxon>Metazoa</taxon>
        <taxon>Ecdysozoa</taxon>
        <taxon>Arthropoda</taxon>
        <taxon>Hexapoda</taxon>
        <taxon>Insecta</taxon>
        <taxon>Pterygota</taxon>
        <taxon>Neoptera</taxon>
        <taxon>Polyneoptera</taxon>
        <taxon>Phasmatodea</taxon>
        <taxon>Timematodea</taxon>
        <taxon>Timematoidea</taxon>
        <taxon>Timematidae</taxon>
        <taxon>Timema</taxon>
    </lineage>
</organism>
<dbReference type="SUPFAM" id="SSF49478">
    <property type="entry name" value="Cna protein B-type domain"/>
    <property type="match status" value="1"/>
</dbReference>
<dbReference type="PANTHER" id="PTHR23303">
    <property type="entry name" value="CARBOXYPEPTIDASE REGULATORY REGION-CONTAINING"/>
    <property type="match status" value="1"/>
</dbReference>
<dbReference type="Gene3D" id="2.60.40.10">
    <property type="entry name" value="Immunoglobulins"/>
    <property type="match status" value="1"/>
</dbReference>
<dbReference type="InterPro" id="IPR013783">
    <property type="entry name" value="Ig-like_fold"/>
</dbReference>
<name>A0A7R9K764_TIMGE</name>
<reference evidence="3" key="1">
    <citation type="submission" date="2020-11" db="EMBL/GenBank/DDBJ databases">
        <authorList>
            <person name="Tran Van P."/>
        </authorList>
    </citation>
    <scope>NUCLEOTIDE SEQUENCE</scope>
</reference>